<evidence type="ECO:0000313" key="5">
    <source>
        <dbReference type="Proteomes" id="UP000789595"/>
    </source>
</evidence>
<feature type="compositionally biased region" description="Polar residues" evidence="2">
    <location>
        <begin position="1"/>
        <end position="25"/>
    </location>
</feature>
<protein>
    <recommendedName>
        <fullName evidence="3">UFSP1/2/DUB catalytic domain-containing protein</fullName>
    </recommendedName>
</protein>
<name>A0A8J2SY63_9STRA</name>
<keyword evidence="5" id="KW-1185">Reference proteome</keyword>
<feature type="domain" description="UFSP1/2/DUB catalytic" evidence="3">
    <location>
        <begin position="105"/>
        <end position="272"/>
    </location>
</feature>
<dbReference type="Gene3D" id="3.90.70.130">
    <property type="match status" value="1"/>
</dbReference>
<sequence>MSATNDASQSEDSANSLIDRSSAAASTKKRDAPSATSEDDAASTSDAAPDAPNASRDAKRRRVEDPAPTSVPALEAIRQKLGTEPADLARPDDAVRLFSQRRGDSTCCYRTFMTLIFALCTLDEYSRALRACGLVRASSVVASVREIQGAIQEGWLDGFGFKGASLIWKRLKGAEFVGSTGLDAWIGCVEAGAALRRAGVRANVVGFDGKAVGATALSAAQDLVERLALYFDGRGDGVGWGAELLPPALLAFDGHSRAVVGVSRRRLVLLDPAWCTPRLECVSAEDLASRADQFEVLVVRPGVRDARTLPKDFKGQA</sequence>
<dbReference type="GO" id="GO:0016787">
    <property type="term" value="F:hydrolase activity"/>
    <property type="evidence" value="ECO:0007669"/>
    <property type="project" value="UniProtKB-KW"/>
</dbReference>
<keyword evidence="1" id="KW-0378">Hydrolase</keyword>
<comment type="caution">
    <text evidence="4">The sequence shown here is derived from an EMBL/GenBank/DDBJ whole genome shotgun (WGS) entry which is preliminary data.</text>
</comment>
<feature type="region of interest" description="Disordered" evidence="2">
    <location>
        <begin position="1"/>
        <end position="73"/>
    </location>
</feature>
<reference evidence="4" key="1">
    <citation type="submission" date="2021-11" db="EMBL/GenBank/DDBJ databases">
        <authorList>
            <consortium name="Genoscope - CEA"/>
            <person name="William W."/>
        </authorList>
    </citation>
    <scope>NUCLEOTIDE SEQUENCE</scope>
</reference>
<dbReference type="InterPro" id="IPR012462">
    <property type="entry name" value="UFSP1/2_DUB_cat"/>
</dbReference>
<evidence type="ECO:0000256" key="1">
    <source>
        <dbReference type="ARBA" id="ARBA00022801"/>
    </source>
</evidence>
<proteinExistence type="predicted"/>
<dbReference type="EMBL" id="CAKKNE010000005">
    <property type="protein sequence ID" value="CAH0377700.1"/>
    <property type="molecule type" value="Genomic_DNA"/>
</dbReference>
<evidence type="ECO:0000313" key="4">
    <source>
        <dbReference type="EMBL" id="CAH0377700.1"/>
    </source>
</evidence>
<evidence type="ECO:0000256" key="2">
    <source>
        <dbReference type="SAM" id="MobiDB-lite"/>
    </source>
</evidence>
<organism evidence="4 5">
    <name type="scientific">Pelagomonas calceolata</name>
    <dbReference type="NCBI Taxonomy" id="35677"/>
    <lineage>
        <taxon>Eukaryota</taxon>
        <taxon>Sar</taxon>
        <taxon>Stramenopiles</taxon>
        <taxon>Ochrophyta</taxon>
        <taxon>Pelagophyceae</taxon>
        <taxon>Pelagomonadales</taxon>
        <taxon>Pelagomonadaceae</taxon>
        <taxon>Pelagomonas</taxon>
    </lineage>
</organism>
<dbReference type="Proteomes" id="UP000789595">
    <property type="component" value="Unassembled WGS sequence"/>
</dbReference>
<accession>A0A8J2SY63</accession>
<feature type="compositionally biased region" description="Low complexity" evidence="2">
    <location>
        <begin position="42"/>
        <end position="55"/>
    </location>
</feature>
<evidence type="ECO:0000259" key="3">
    <source>
        <dbReference type="Pfam" id="PF07910"/>
    </source>
</evidence>
<gene>
    <name evidence="4" type="ORF">PECAL_5P22280</name>
</gene>
<dbReference type="Pfam" id="PF07910">
    <property type="entry name" value="Peptidase_C78"/>
    <property type="match status" value="1"/>
</dbReference>
<dbReference type="AlphaFoldDB" id="A0A8J2SY63"/>